<feature type="domain" description="YqgF/RNase H-like" evidence="5">
    <location>
        <begin position="41"/>
        <end position="145"/>
    </location>
</feature>
<dbReference type="GO" id="GO:0004518">
    <property type="term" value="F:nuclease activity"/>
    <property type="evidence" value="ECO:0007669"/>
    <property type="project" value="UniProtKB-KW"/>
</dbReference>
<reference evidence="6" key="1">
    <citation type="submission" date="2023-03" db="EMBL/GenBank/DDBJ databases">
        <title>Chromosome-scale reference genome and RAD-based genetic map of yellow starthistle (Centaurea solstitialis) reveal putative structural variation and QTLs associated with invader traits.</title>
        <authorList>
            <person name="Reatini B."/>
            <person name="Cang F.A."/>
            <person name="Jiang Q."/>
            <person name="Mckibben M.T.W."/>
            <person name="Barker M.S."/>
            <person name="Rieseberg L.H."/>
            <person name="Dlugosch K.M."/>
        </authorList>
    </citation>
    <scope>NUCLEOTIDE SEQUENCE</scope>
    <source>
        <strain evidence="6">CAN-66</strain>
        <tissue evidence="6">Leaf</tissue>
    </source>
</reference>
<evidence type="ECO:0000313" key="6">
    <source>
        <dbReference type="EMBL" id="KAJ9550082.1"/>
    </source>
</evidence>
<name>A0AA38W7T3_9ASTR</name>
<feature type="non-terminal residue" evidence="6">
    <location>
        <position position="1"/>
    </location>
</feature>
<dbReference type="Gene3D" id="3.30.420.140">
    <property type="entry name" value="YqgF/RNase H-like domain"/>
    <property type="match status" value="1"/>
</dbReference>
<dbReference type="CDD" id="cd16964">
    <property type="entry name" value="YqgF"/>
    <property type="match status" value="1"/>
</dbReference>
<comment type="caution">
    <text evidence="6">The sequence shown here is derived from an EMBL/GenBank/DDBJ whole genome shotgun (WGS) entry which is preliminary data.</text>
</comment>
<organism evidence="6 7">
    <name type="scientific">Centaurea solstitialis</name>
    <name type="common">yellow star-thistle</name>
    <dbReference type="NCBI Taxonomy" id="347529"/>
    <lineage>
        <taxon>Eukaryota</taxon>
        <taxon>Viridiplantae</taxon>
        <taxon>Streptophyta</taxon>
        <taxon>Embryophyta</taxon>
        <taxon>Tracheophyta</taxon>
        <taxon>Spermatophyta</taxon>
        <taxon>Magnoliopsida</taxon>
        <taxon>eudicotyledons</taxon>
        <taxon>Gunneridae</taxon>
        <taxon>Pentapetalae</taxon>
        <taxon>asterids</taxon>
        <taxon>campanulids</taxon>
        <taxon>Asterales</taxon>
        <taxon>Asteraceae</taxon>
        <taxon>Carduoideae</taxon>
        <taxon>Cardueae</taxon>
        <taxon>Centaureinae</taxon>
        <taxon>Centaurea</taxon>
    </lineage>
</organism>
<dbReference type="PANTHER" id="PTHR33317">
    <property type="entry name" value="POLYNUCLEOTIDYL TRANSFERASE, RIBONUCLEASE H-LIKE SUPERFAMILY PROTEIN"/>
    <property type="match status" value="1"/>
</dbReference>
<feature type="non-terminal residue" evidence="6">
    <location>
        <position position="211"/>
    </location>
</feature>
<protein>
    <recommendedName>
        <fullName evidence="5">YqgF/RNase H-like domain-containing protein</fullName>
    </recommendedName>
</protein>
<dbReference type="FunFam" id="3.30.420.140:FF:000008">
    <property type="entry name" value="Putative pre-16S rRNA nuclease"/>
    <property type="match status" value="1"/>
</dbReference>
<keyword evidence="4" id="KW-0378">Hydrolase</keyword>
<dbReference type="InterPro" id="IPR006641">
    <property type="entry name" value="YqgF/RNaseH-like_dom"/>
</dbReference>
<sequence length="211" mass="23575">NLSIGMIAHSFLRVGKSTNMKYMKPLNLFQDMLKLHAVERGRLLGLDVGDKYVGLAVSDFNNKVASPLSVLVRTKNNIGLMAIDFQNLISELSLSAFIVGYPYDRHKNSPSATQVKVFVDDLCKLGKLDDVKYTFWDECFTSKILEESGRIEMLNSIDQIPFLLLNVDLLLKPLQFPPSEAKTISDKFAAVLFLYCLLNSAAFASNLRSST</sequence>
<dbReference type="GO" id="GO:0000967">
    <property type="term" value="P:rRNA 5'-end processing"/>
    <property type="evidence" value="ECO:0007669"/>
    <property type="project" value="TreeGrafter"/>
</dbReference>
<dbReference type="InterPro" id="IPR012337">
    <property type="entry name" value="RNaseH-like_sf"/>
</dbReference>
<keyword evidence="7" id="KW-1185">Reference proteome</keyword>
<keyword evidence="2" id="KW-0690">Ribosome biogenesis</keyword>
<dbReference type="Proteomes" id="UP001172457">
    <property type="component" value="Chromosome 5"/>
</dbReference>
<dbReference type="HAMAP" id="MF_00651">
    <property type="entry name" value="Nuclease_YqgF"/>
    <property type="match status" value="1"/>
</dbReference>
<gene>
    <name evidence="6" type="ORF">OSB04_022625</name>
</gene>
<dbReference type="SMART" id="SM00732">
    <property type="entry name" value="YqgFc"/>
    <property type="match status" value="1"/>
</dbReference>
<dbReference type="AlphaFoldDB" id="A0AA38W7T3"/>
<dbReference type="InterPro" id="IPR037027">
    <property type="entry name" value="YqgF/RNaseH-like_dom_sf"/>
</dbReference>
<evidence type="ECO:0000256" key="1">
    <source>
        <dbReference type="ARBA" id="ARBA00022490"/>
    </source>
</evidence>
<dbReference type="Pfam" id="PF03652">
    <property type="entry name" value="RuvX"/>
    <property type="match status" value="1"/>
</dbReference>
<proteinExistence type="inferred from homology"/>
<dbReference type="EMBL" id="JARYMX010000005">
    <property type="protein sequence ID" value="KAJ9550082.1"/>
    <property type="molecule type" value="Genomic_DNA"/>
</dbReference>
<dbReference type="InterPro" id="IPR005227">
    <property type="entry name" value="YqgF"/>
</dbReference>
<accession>A0AA38W7T3</accession>
<evidence type="ECO:0000259" key="5">
    <source>
        <dbReference type="SMART" id="SM00732"/>
    </source>
</evidence>
<evidence type="ECO:0000256" key="2">
    <source>
        <dbReference type="ARBA" id="ARBA00022517"/>
    </source>
</evidence>
<dbReference type="SUPFAM" id="SSF53098">
    <property type="entry name" value="Ribonuclease H-like"/>
    <property type="match status" value="1"/>
</dbReference>
<dbReference type="PANTHER" id="PTHR33317:SF1">
    <property type="entry name" value="POLYNUCLEOTIDYL TRANSFERASE, RIBONUCLEASE H-LIKE SUPERFAMILY PROTEIN"/>
    <property type="match status" value="1"/>
</dbReference>
<evidence type="ECO:0000256" key="3">
    <source>
        <dbReference type="ARBA" id="ARBA00022722"/>
    </source>
</evidence>
<evidence type="ECO:0000256" key="4">
    <source>
        <dbReference type="ARBA" id="ARBA00022801"/>
    </source>
</evidence>
<keyword evidence="1" id="KW-0963">Cytoplasm</keyword>
<keyword evidence="3" id="KW-0540">Nuclease</keyword>
<dbReference type="GO" id="GO:0016787">
    <property type="term" value="F:hydrolase activity"/>
    <property type="evidence" value="ECO:0007669"/>
    <property type="project" value="UniProtKB-KW"/>
</dbReference>
<evidence type="ECO:0000313" key="7">
    <source>
        <dbReference type="Proteomes" id="UP001172457"/>
    </source>
</evidence>